<evidence type="ECO:0000313" key="4">
    <source>
        <dbReference type="Proteomes" id="UP000460221"/>
    </source>
</evidence>
<keyword evidence="1" id="KW-1133">Transmembrane helix</keyword>
<proteinExistence type="predicted"/>
<reference evidence="3 4" key="1">
    <citation type="submission" date="2019-11" db="EMBL/GenBank/DDBJ databases">
        <authorList>
            <person name="Jiang L.-Q."/>
        </authorList>
    </citation>
    <scope>NUCLEOTIDE SEQUENCE [LARGE SCALE GENOMIC DNA]</scope>
    <source>
        <strain evidence="3 4">YIM 132087</strain>
    </source>
</reference>
<feature type="transmembrane region" description="Helical" evidence="1">
    <location>
        <begin position="45"/>
        <end position="64"/>
    </location>
</feature>
<organism evidence="3 4">
    <name type="scientific">Nakamurella alba</name>
    <dbReference type="NCBI Taxonomy" id="2665158"/>
    <lineage>
        <taxon>Bacteria</taxon>
        <taxon>Bacillati</taxon>
        <taxon>Actinomycetota</taxon>
        <taxon>Actinomycetes</taxon>
        <taxon>Nakamurellales</taxon>
        <taxon>Nakamurellaceae</taxon>
        <taxon>Nakamurella</taxon>
    </lineage>
</organism>
<keyword evidence="1" id="KW-0812">Transmembrane</keyword>
<dbReference type="EMBL" id="WLYK01000001">
    <property type="protein sequence ID" value="MTD12924.1"/>
    <property type="molecule type" value="Genomic_DNA"/>
</dbReference>
<dbReference type="AlphaFoldDB" id="A0A7K1FJ56"/>
<evidence type="ECO:0000256" key="1">
    <source>
        <dbReference type="SAM" id="Phobius"/>
    </source>
</evidence>
<feature type="transmembrane region" description="Helical" evidence="1">
    <location>
        <begin position="21"/>
        <end position="39"/>
    </location>
</feature>
<keyword evidence="1" id="KW-0472">Membrane</keyword>
<dbReference type="Proteomes" id="UP000460221">
    <property type="component" value="Unassembled WGS sequence"/>
</dbReference>
<feature type="transmembrane region" description="Helical" evidence="1">
    <location>
        <begin position="189"/>
        <end position="209"/>
    </location>
</feature>
<name>A0A7K1FJ56_9ACTN</name>
<accession>A0A7K1FJ56</accession>
<evidence type="ECO:0000259" key="2">
    <source>
        <dbReference type="Pfam" id="PF10756"/>
    </source>
</evidence>
<gene>
    <name evidence="3" type="ORF">GIS00_03060</name>
</gene>
<protein>
    <submittedName>
        <fullName evidence="3">PH domain-containing protein</fullName>
    </submittedName>
</protein>
<sequence length="210" mass="22065">MGPMAASSAGVQQFRPLFGRILSVGVWAVSAVVLVVVIVGSGWPAAVGALPWLLLLSGAVWASFWNPRVAVDVGGVHLVNVTRTIDVPWPALQAVDTKWALTLQTAYGTYTAWAAPAPGGVATARMTMREAKALPAASVDLARGIRPGDHPDSPSGAAALAVRRQWAELREAGHLDAPQLEHTRVPVRWHVLSLSIGGVLIALCVLTLLV</sequence>
<dbReference type="Pfam" id="PF10756">
    <property type="entry name" value="bPH_6"/>
    <property type="match status" value="1"/>
</dbReference>
<comment type="caution">
    <text evidence="3">The sequence shown here is derived from an EMBL/GenBank/DDBJ whole genome shotgun (WGS) entry which is preliminary data.</text>
</comment>
<evidence type="ECO:0000313" key="3">
    <source>
        <dbReference type="EMBL" id="MTD12924.1"/>
    </source>
</evidence>
<feature type="domain" description="Low molecular weight protein antigen 6 PH" evidence="2">
    <location>
        <begin position="67"/>
        <end position="128"/>
    </location>
</feature>
<dbReference type="InterPro" id="IPR019692">
    <property type="entry name" value="CFP-6_PH"/>
</dbReference>
<keyword evidence="4" id="KW-1185">Reference proteome</keyword>